<evidence type="ECO:0000259" key="5">
    <source>
        <dbReference type="PROSITE" id="PS01124"/>
    </source>
</evidence>
<dbReference type="PROSITE" id="PS00041">
    <property type="entry name" value="HTH_ARAC_FAMILY_1"/>
    <property type="match status" value="1"/>
</dbReference>
<evidence type="ECO:0000256" key="3">
    <source>
        <dbReference type="ARBA" id="ARBA00023159"/>
    </source>
</evidence>
<feature type="domain" description="HTH araC/xylS-type" evidence="5">
    <location>
        <begin position="170"/>
        <end position="268"/>
    </location>
</feature>
<gene>
    <name evidence="6" type="ORF">ACFFK0_22180</name>
</gene>
<protein>
    <submittedName>
        <fullName evidence="6">Helix-turn-helix domain-containing protein</fullName>
    </submittedName>
</protein>
<dbReference type="InterPro" id="IPR037923">
    <property type="entry name" value="HTH-like"/>
</dbReference>
<proteinExistence type="predicted"/>
<dbReference type="InterPro" id="IPR018060">
    <property type="entry name" value="HTH_AraC"/>
</dbReference>
<dbReference type="InterPro" id="IPR050204">
    <property type="entry name" value="AraC_XylS_family_regulators"/>
</dbReference>
<organism evidence="6 7">
    <name type="scientific">Paenibacillus chartarius</name>
    <dbReference type="NCBI Taxonomy" id="747481"/>
    <lineage>
        <taxon>Bacteria</taxon>
        <taxon>Bacillati</taxon>
        <taxon>Bacillota</taxon>
        <taxon>Bacilli</taxon>
        <taxon>Bacillales</taxon>
        <taxon>Paenibacillaceae</taxon>
        <taxon>Paenibacillus</taxon>
    </lineage>
</organism>
<keyword evidence="2" id="KW-0238">DNA-binding</keyword>
<evidence type="ECO:0000256" key="1">
    <source>
        <dbReference type="ARBA" id="ARBA00023015"/>
    </source>
</evidence>
<dbReference type="PANTHER" id="PTHR46796">
    <property type="entry name" value="HTH-TYPE TRANSCRIPTIONAL ACTIVATOR RHAS-RELATED"/>
    <property type="match status" value="1"/>
</dbReference>
<keyword evidence="4" id="KW-0804">Transcription</keyword>
<evidence type="ECO:0000256" key="2">
    <source>
        <dbReference type="ARBA" id="ARBA00023125"/>
    </source>
</evidence>
<dbReference type="PROSITE" id="PS01124">
    <property type="entry name" value="HTH_ARAC_FAMILY_2"/>
    <property type="match status" value="1"/>
</dbReference>
<dbReference type="SMART" id="SM00342">
    <property type="entry name" value="HTH_ARAC"/>
    <property type="match status" value="1"/>
</dbReference>
<evidence type="ECO:0000256" key="4">
    <source>
        <dbReference type="ARBA" id="ARBA00023163"/>
    </source>
</evidence>
<evidence type="ECO:0000313" key="7">
    <source>
        <dbReference type="Proteomes" id="UP001589776"/>
    </source>
</evidence>
<name>A0ABV6DR38_9BACL</name>
<dbReference type="SUPFAM" id="SSF51215">
    <property type="entry name" value="Regulatory protein AraC"/>
    <property type="match status" value="1"/>
</dbReference>
<dbReference type="Gene3D" id="1.10.10.60">
    <property type="entry name" value="Homeodomain-like"/>
    <property type="match status" value="2"/>
</dbReference>
<evidence type="ECO:0000313" key="6">
    <source>
        <dbReference type="EMBL" id="MFC0215108.1"/>
    </source>
</evidence>
<reference evidence="6 7" key="1">
    <citation type="submission" date="2024-09" db="EMBL/GenBank/DDBJ databases">
        <authorList>
            <person name="Sun Q."/>
            <person name="Mori K."/>
        </authorList>
    </citation>
    <scope>NUCLEOTIDE SEQUENCE [LARGE SCALE GENOMIC DNA]</scope>
    <source>
        <strain evidence="6 7">CCM 7759</strain>
    </source>
</reference>
<keyword evidence="7" id="KW-1185">Reference proteome</keyword>
<dbReference type="EMBL" id="JBHLWN010000082">
    <property type="protein sequence ID" value="MFC0215108.1"/>
    <property type="molecule type" value="Genomic_DNA"/>
</dbReference>
<comment type="caution">
    <text evidence="6">The sequence shown here is derived from an EMBL/GenBank/DDBJ whole genome shotgun (WGS) entry which is preliminary data.</text>
</comment>
<dbReference type="RefSeq" id="WP_377472551.1">
    <property type="nucleotide sequence ID" value="NZ_JBHLWN010000082.1"/>
</dbReference>
<dbReference type="Proteomes" id="UP001589776">
    <property type="component" value="Unassembled WGS sequence"/>
</dbReference>
<keyword evidence="3" id="KW-0010">Activator</keyword>
<keyword evidence="1" id="KW-0805">Transcription regulation</keyword>
<dbReference type="InterPro" id="IPR009057">
    <property type="entry name" value="Homeodomain-like_sf"/>
</dbReference>
<dbReference type="SUPFAM" id="SSF46689">
    <property type="entry name" value="Homeodomain-like"/>
    <property type="match status" value="2"/>
</dbReference>
<dbReference type="InterPro" id="IPR018062">
    <property type="entry name" value="HTH_AraC-typ_CS"/>
</dbReference>
<sequence>MAELEDGWRYAPAAVSHMYWRRKEQFQFACDTYREWVLFAVTEGRFRYRIEERSGEAGFGDVVFCPAGAAFHREVVHPVSFHFYHFRWVPVASARGAEPRPVGAVHVLDHSRLAATYSYMEQLRAADEERRLAGVQELFRDVWGLMCLEAGAAERLSGTEAGTAIDPEMEEAALWIRRHAFEPLRMKDYSAGKRMSAVQLTRRFQAVWGQTPMEYLTSLRIERAKTLLLETRLTLDDIAVQCGYENGFYLSRVFKKKVKTAPSQYRRMHSL</sequence>
<accession>A0ABV6DR38</accession>
<dbReference type="Pfam" id="PF12833">
    <property type="entry name" value="HTH_18"/>
    <property type="match status" value="1"/>
</dbReference>